<evidence type="ECO:0000313" key="5">
    <source>
        <dbReference type="Proteomes" id="UP000271469"/>
    </source>
</evidence>
<feature type="compositionally biased region" description="Basic and acidic residues" evidence="1">
    <location>
        <begin position="54"/>
        <end position="63"/>
    </location>
</feature>
<sequence>MEILLIVIVALLLIIAVVVVFNFLGNRKLRQAETDALRHRAYRPGDPFSTADDDSVRGNPRDLKPGDLVELRGETFAVRGTLRLSQGGFVWTENFLDTGTGRKAWISVEDDPDLEVVLWHELTGVTLSPGPDSLELDGHRYRADESGSAEFTSAGTTGLTARGSMRYHDYEAGDERLSFEDFGSGWECARGEVIERSEYRIYPSDPTPES</sequence>
<organism evidence="4 5">
    <name type="scientific">Gordonia insulae</name>
    <dbReference type="NCBI Taxonomy" id="2420509"/>
    <lineage>
        <taxon>Bacteria</taxon>
        <taxon>Bacillati</taxon>
        <taxon>Actinomycetota</taxon>
        <taxon>Actinomycetes</taxon>
        <taxon>Mycobacteriales</taxon>
        <taxon>Gordoniaceae</taxon>
        <taxon>Gordonia</taxon>
    </lineage>
</organism>
<accession>A0A3G8JM75</accession>
<keyword evidence="5" id="KW-1185">Reference proteome</keyword>
<feature type="transmembrane region" description="Helical" evidence="2">
    <location>
        <begin position="6"/>
        <end position="24"/>
    </location>
</feature>
<dbReference type="OrthoDB" id="3775810at2"/>
<dbReference type="InterPro" id="IPR025235">
    <property type="entry name" value="DUF4178"/>
</dbReference>
<evidence type="ECO:0000256" key="2">
    <source>
        <dbReference type="SAM" id="Phobius"/>
    </source>
</evidence>
<dbReference type="KEGG" id="gom:D7316_02767"/>
<evidence type="ECO:0000259" key="3">
    <source>
        <dbReference type="Pfam" id="PF13785"/>
    </source>
</evidence>
<evidence type="ECO:0000313" key="4">
    <source>
        <dbReference type="EMBL" id="AZG46166.1"/>
    </source>
</evidence>
<keyword evidence="2" id="KW-1133">Transmembrane helix</keyword>
<dbReference type="AlphaFoldDB" id="A0A3G8JM75"/>
<gene>
    <name evidence="4" type="ORF">D7316_02767</name>
</gene>
<proteinExistence type="predicted"/>
<keyword evidence="2" id="KW-0472">Membrane</keyword>
<keyword evidence="2" id="KW-0812">Transmembrane</keyword>
<dbReference type="Proteomes" id="UP000271469">
    <property type="component" value="Chromosome"/>
</dbReference>
<evidence type="ECO:0000256" key="1">
    <source>
        <dbReference type="SAM" id="MobiDB-lite"/>
    </source>
</evidence>
<protein>
    <recommendedName>
        <fullName evidence="3">DUF4178 domain-containing protein</fullName>
    </recommendedName>
</protein>
<dbReference type="RefSeq" id="WP_124708722.1">
    <property type="nucleotide sequence ID" value="NZ_CP033972.1"/>
</dbReference>
<name>A0A3G8JM75_9ACTN</name>
<feature type="region of interest" description="Disordered" evidence="1">
    <location>
        <begin position="43"/>
        <end position="63"/>
    </location>
</feature>
<dbReference type="EMBL" id="CP033972">
    <property type="protein sequence ID" value="AZG46166.1"/>
    <property type="molecule type" value="Genomic_DNA"/>
</dbReference>
<feature type="domain" description="DUF4178" evidence="3">
    <location>
        <begin position="64"/>
        <end position="195"/>
    </location>
</feature>
<dbReference type="Pfam" id="PF13785">
    <property type="entry name" value="DUF4178"/>
    <property type="match status" value="1"/>
</dbReference>
<reference evidence="4 5" key="1">
    <citation type="submission" date="2018-11" db="EMBL/GenBank/DDBJ databases">
        <title>Gordonia insulae sp. nov., isolated from an island soil.</title>
        <authorList>
            <person name="Kim Y.S."/>
            <person name="Kim S.B."/>
        </authorList>
    </citation>
    <scope>NUCLEOTIDE SEQUENCE [LARGE SCALE GENOMIC DNA]</scope>
    <source>
        <strain evidence="4 5">MMS17-SY073</strain>
    </source>
</reference>